<dbReference type="KEGG" id="mpec:B9O19_00655"/>
<evidence type="ECO:0000313" key="2">
    <source>
        <dbReference type="Proteomes" id="UP000235589"/>
    </source>
</evidence>
<sequence length="247" mass="27536">MSGSGNLVNLIKEIAVGAVSASEPVQIVYGVVVSESPLKIKIDSNYVLTEEFLDLSINVTDHEVMMKVDEETEIDKSIGTSHYHPGTGFNVPNIDTSHKHRYKGKKKYTVLNGLKVGETVLLMQVQGGQKYVVMDRVIRRGGDGSDYPEFVLNKSYSLTLDDEVDSYIYKFCPTKTRNYVFSLSPYGNSLVYKTSPNGSEVENISAQIELYDDISLAAPVAVGEWNVRMLMTEGETYYIKFTEKENG</sequence>
<dbReference type="AlphaFoldDB" id="A0A2K9P2J9"/>
<dbReference type="RefSeq" id="WP_102365091.1">
    <property type="nucleotide sequence ID" value="NZ_CP020991.1"/>
</dbReference>
<name>A0A2K9P2J9_9FIRM</name>
<dbReference type="GeneID" id="98062082"/>
<dbReference type="OrthoDB" id="95576at2"/>
<accession>A0A2K9P2J9</accession>
<dbReference type="Pfam" id="PF10844">
    <property type="entry name" value="DUF2577"/>
    <property type="match status" value="1"/>
</dbReference>
<dbReference type="Proteomes" id="UP000235589">
    <property type="component" value="Chromosome"/>
</dbReference>
<evidence type="ECO:0000313" key="1">
    <source>
        <dbReference type="EMBL" id="AUO18838.1"/>
    </source>
</evidence>
<organism evidence="1 2">
    <name type="scientific">Monoglobus pectinilyticus</name>
    <dbReference type="NCBI Taxonomy" id="1981510"/>
    <lineage>
        <taxon>Bacteria</taxon>
        <taxon>Bacillati</taxon>
        <taxon>Bacillota</taxon>
        <taxon>Clostridia</taxon>
        <taxon>Monoglobales</taxon>
        <taxon>Monoglobaceae</taxon>
        <taxon>Monoglobus</taxon>
    </lineage>
</organism>
<proteinExistence type="predicted"/>
<dbReference type="EMBL" id="CP020991">
    <property type="protein sequence ID" value="AUO18838.1"/>
    <property type="molecule type" value="Genomic_DNA"/>
</dbReference>
<reference evidence="1 2" key="1">
    <citation type="submission" date="2017-04" db="EMBL/GenBank/DDBJ databases">
        <title>Monoglobus pectinilyticus 14 draft genome.</title>
        <authorList>
            <person name="Kim C."/>
            <person name="Rosendale D.I."/>
            <person name="Kelly W.J."/>
            <person name="Tannock G.W."/>
            <person name="Patchett M.L."/>
            <person name="Jordens J.Z."/>
        </authorList>
    </citation>
    <scope>NUCLEOTIDE SEQUENCE [LARGE SCALE GENOMIC DNA]</scope>
    <source>
        <strain evidence="1 2">14</strain>
    </source>
</reference>
<dbReference type="InterPro" id="IPR022555">
    <property type="entry name" value="DUF2577"/>
</dbReference>
<gene>
    <name evidence="1" type="ORF">B9O19_00655</name>
</gene>
<protein>
    <submittedName>
        <fullName evidence="1">Uncharacterized protein</fullName>
    </submittedName>
</protein>
<keyword evidence="2" id="KW-1185">Reference proteome</keyword>